<sequence length="87" mass="8915">GTIWCCKDGYVCTGTATCLSIGVIVGIAIGCLVGFGVFVAVICVCCCRGGRRANTNGTVLQPQGASVGQQGYPQTAYPQANYNPPPK</sequence>
<protein>
    <recommendedName>
        <fullName evidence="5">Cysteine and tyrosine-rich protein 1</fullName>
    </recommendedName>
</protein>
<dbReference type="Proteomes" id="UP000596742">
    <property type="component" value="Unassembled WGS sequence"/>
</dbReference>
<keyword evidence="2" id="KW-0472">Membrane</keyword>
<keyword evidence="2" id="KW-1133">Transmembrane helix</keyword>
<accession>A0A8B6D642</accession>
<dbReference type="AlphaFoldDB" id="A0A8B6D642"/>
<dbReference type="OrthoDB" id="6156266at2759"/>
<evidence type="ECO:0008006" key="5">
    <source>
        <dbReference type="Google" id="ProtNLM"/>
    </source>
</evidence>
<feature type="transmembrane region" description="Helical" evidence="2">
    <location>
        <begin position="23"/>
        <end position="47"/>
    </location>
</feature>
<evidence type="ECO:0000256" key="1">
    <source>
        <dbReference type="SAM" id="MobiDB-lite"/>
    </source>
</evidence>
<evidence type="ECO:0000313" key="3">
    <source>
        <dbReference type="EMBL" id="VDI15742.1"/>
    </source>
</evidence>
<comment type="caution">
    <text evidence="3">The sequence shown here is derived from an EMBL/GenBank/DDBJ whole genome shotgun (WGS) entry which is preliminary data.</text>
</comment>
<evidence type="ECO:0000313" key="4">
    <source>
        <dbReference type="Proteomes" id="UP000596742"/>
    </source>
</evidence>
<name>A0A8B6D642_MYTGA</name>
<feature type="non-terminal residue" evidence="3">
    <location>
        <position position="87"/>
    </location>
</feature>
<feature type="region of interest" description="Disordered" evidence="1">
    <location>
        <begin position="62"/>
        <end position="87"/>
    </location>
</feature>
<proteinExistence type="predicted"/>
<organism evidence="3 4">
    <name type="scientific">Mytilus galloprovincialis</name>
    <name type="common">Mediterranean mussel</name>
    <dbReference type="NCBI Taxonomy" id="29158"/>
    <lineage>
        <taxon>Eukaryota</taxon>
        <taxon>Metazoa</taxon>
        <taxon>Spiralia</taxon>
        <taxon>Lophotrochozoa</taxon>
        <taxon>Mollusca</taxon>
        <taxon>Bivalvia</taxon>
        <taxon>Autobranchia</taxon>
        <taxon>Pteriomorphia</taxon>
        <taxon>Mytilida</taxon>
        <taxon>Mytiloidea</taxon>
        <taxon>Mytilidae</taxon>
        <taxon>Mytilinae</taxon>
        <taxon>Mytilus</taxon>
    </lineage>
</organism>
<gene>
    <name evidence="3" type="ORF">MGAL_10B091386</name>
</gene>
<evidence type="ECO:0000256" key="2">
    <source>
        <dbReference type="SAM" id="Phobius"/>
    </source>
</evidence>
<keyword evidence="2" id="KW-0812">Transmembrane</keyword>
<dbReference type="EMBL" id="UYJE01003008">
    <property type="protein sequence ID" value="VDI15742.1"/>
    <property type="molecule type" value="Genomic_DNA"/>
</dbReference>
<keyword evidence="4" id="KW-1185">Reference proteome</keyword>
<reference evidence="3" key="1">
    <citation type="submission" date="2018-11" db="EMBL/GenBank/DDBJ databases">
        <authorList>
            <person name="Alioto T."/>
            <person name="Alioto T."/>
        </authorList>
    </citation>
    <scope>NUCLEOTIDE SEQUENCE</scope>
</reference>